<dbReference type="InterPro" id="IPR001932">
    <property type="entry name" value="PPM-type_phosphatase-like_dom"/>
</dbReference>
<feature type="domain" description="PPM-type phosphatase" evidence="3">
    <location>
        <begin position="140"/>
        <end position="356"/>
    </location>
</feature>
<dbReference type="PANTHER" id="PTHR43156">
    <property type="entry name" value="STAGE II SPORULATION PROTEIN E-RELATED"/>
    <property type="match status" value="1"/>
</dbReference>
<evidence type="ECO:0000256" key="1">
    <source>
        <dbReference type="ARBA" id="ARBA00022801"/>
    </source>
</evidence>
<dbReference type="Pfam" id="PF07228">
    <property type="entry name" value="SpoIIE"/>
    <property type="match status" value="1"/>
</dbReference>
<feature type="transmembrane region" description="Helical" evidence="2">
    <location>
        <begin position="91"/>
        <end position="109"/>
    </location>
</feature>
<evidence type="ECO:0000256" key="2">
    <source>
        <dbReference type="SAM" id="Phobius"/>
    </source>
</evidence>
<keyword evidence="5" id="KW-1185">Reference proteome</keyword>
<keyword evidence="2" id="KW-0812">Transmembrane</keyword>
<name>A0ABR6U406_9ACTN</name>
<reference evidence="4 5" key="1">
    <citation type="submission" date="2020-08" db="EMBL/GenBank/DDBJ databases">
        <title>novel species in genus Nocardioides.</title>
        <authorList>
            <person name="Zhang G."/>
        </authorList>
    </citation>
    <scope>NUCLEOTIDE SEQUENCE [LARGE SCALE GENOMIC DNA]</scope>
    <source>
        <strain evidence="4 5">SC8A-24</strain>
    </source>
</reference>
<sequence>MSRSGTFVRDWRSGSWNSQVRVLALLVAGVLVSGVVSWVDYGTLPATTYVVWLILGMLTLRFQPLVPLTGLVLVVALAAMVRDGPLTDARVSVAITLLVCATLVLVQSGRRRSGLPTLLSEALLTELKGRLQAQGTVPELPAGWSAQSAMIASHGTGYAGDFLVADLTDDGHRLEMVLVDVCGKGIAVGPQALQFAGALGGLIGALPPEQLLRAANAFLLRQRADESFATAVHVLVDLRDGRWTVTSAGHPPALRYDAAEHAWHVDGARGTALGVVPEPELHASTGTLEPGDALMFYTDGVIESRDSDIDAGIVWLQRTAAEAVDGRHGGFEGAARRIIDRVPRGDDDRAVLVLHRAGGR</sequence>
<dbReference type="EMBL" id="JACMYC010000001">
    <property type="protein sequence ID" value="MBC2959162.1"/>
    <property type="molecule type" value="Genomic_DNA"/>
</dbReference>
<dbReference type="Proteomes" id="UP000604001">
    <property type="component" value="Unassembled WGS sequence"/>
</dbReference>
<dbReference type="PANTHER" id="PTHR43156:SF2">
    <property type="entry name" value="STAGE II SPORULATION PROTEIN E"/>
    <property type="match status" value="1"/>
</dbReference>
<feature type="transmembrane region" description="Helical" evidence="2">
    <location>
        <begin position="51"/>
        <end position="79"/>
    </location>
</feature>
<dbReference type="InterPro" id="IPR052016">
    <property type="entry name" value="Bact_Sigma-Reg"/>
</dbReference>
<evidence type="ECO:0000313" key="5">
    <source>
        <dbReference type="Proteomes" id="UP000604001"/>
    </source>
</evidence>
<gene>
    <name evidence="4" type="ORF">H7344_02480</name>
</gene>
<comment type="caution">
    <text evidence="4">The sequence shown here is derived from an EMBL/GenBank/DDBJ whole genome shotgun (WGS) entry which is preliminary data.</text>
</comment>
<evidence type="ECO:0000313" key="4">
    <source>
        <dbReference type="EMBL" id="MBC2959162.1"/>
    </source>
</evidence>
<keyword evidence="2" id="KW-0472">Membrane</keyword>
<keyword evidence="1" id="KW-0378">Hydrolase</keyword>
<feature type="transmembrane region" description="Helical" evidence="2">
    <location>
        <begin position="20"/>
        <end position="39"/>
    </location>
</feature>
<dbReference type="InterPro" id="IPR036457">
    <property type="entry name" value="PPM-type-like_dom_sf"/>
</dbReference>
<accession>A0ABR6U406</accession>
<keyword evidence="2" id="KW-1133">Transmembrane helix</keyword>
<evidence type="ECO:0000259" key="3">
    <source>
        <dbReference type="SMART" id="SM00331"/>
    </source>
</evidence>
<organism evidence="4 5">
    <name type="scientific">Nocardioides deserti</name>
    <dbReference type="NCBI Taxonomy" id="1588644"/>
    <lineage>
        <taxon>Bacteria</taxon>
        <taxon>Bacillati</taxon>
        <taxon>Actinomycetota</taxon>
        <taxon>Actinomycetes</taxon>
        <taxon>Propionibacteriales</taxon>
        <taxon>Nocardioidaceae</taxon>
        <taxon>Nocardioides</taxon>
    </lineage>
</organism>
<protein>
    <submittedName>
        <fullName evidence="4">Serine/threonine-protein phosphatase</fullName>
    </submittedName>
</protein>
<dbReference type="Gene3D" id="3.60.40.10">
    <property type="entry name" value="PPM-type phosphatase domain"/>
    <property type="match status" value="1"/>
</dbReference>
<dbReference type="SUPFAM" id="SSF81606">
    <property type="entry name" value="PP2C-like"/>
    <property type="match status" value="1"/>
</dbReference>
<proteinExistence type="predicted"/>
<dbReference type="RefSeq" id="WP_186344407.1">
    <property type="nucleotide sequence ID" value="NZ_BMMR01000001.1"/>
</dbReference>
<dbReference type="SMART" id="SM00331">
    <property type="entry name" value="PP2C_SIG"/>
    <property type="match status" value="1"/>
</dbReference>